<organism evidence="9 10">
    <name type="scientific">Crystallibacter crystallopoietes</name>
    <dbReference type="NCBI Taxonomy" id="37928"/>
    <lineage>
        <taxon>Bacteria</taxon>
        <taxon>Bacillati</taxon>
        <taxon>Actinomycetota</taxon>
        <taxon>Actinomycetes</taxon>
        <taxon>Micrococcales</taxon>
        <taxon>Micrococcaceae</taxon>
        <taxon>Crystallibacter</taxon>
    </lineage>
</organism>
<dbReference type="STRING" id="37928.SAMN04489742_2183"/>
<dbReference type="PANTHER" id="PTHR40074:SF2">
    <property type="entry name" value="O-ACETYLTRANSFERASE WECH"/>
    <property type="match status" value="1"/>
</dbReference>
<keyword evidence="4 7" id="KW-0812">Transmembrane</keyword>
<keyword evidence="10" id="KW-1185">Reference proteome</keyword>
<dbReference type="RefSeq" id="WP_074700423.1">
    <property type="nucleotide sequence ID" value="NZ_CP018863.1"/>
</dbReference>
<feature type="transmembrane region" description="Helical" evidence="7">
    <location>
        <begin position="32"/>
        <end position="50"/>
    </location>
</feature>
<dbReference type="GO" id="GO:0016413">
    <property type="term" value="F:O-acetyltransferase activity"/>
    <property type="evidence" value="ECO:0007669"/>
    <property type="project" value="TreeGrafter"/>
</dbReference>
<dbReference type="KEGG" id="acry:AC20117_06490"/>
<dbReference type="GO" id="GO:0005886">
    <property type="term" value="C:plasma membrane"/>
    <property type="evidence" value="ECO:0007669"/>
    <property type="project" value="UniProtKB-SubCell"/>
</dbReference>
<dbReference type="InterPro" id="IPR002656">
    <property type="entry name" value="Acyl_transf_3_dom"/>
</dbReference>
<feature type="transmembrane region" description="Helical" evidence="7">
    <location>
        <begin position="306"/>
        <end position="324"/>
    </location>
</feature>
<gene>
    <name evidence="9" type="ORF">SAMN04489742_2183</name>
</gene>
<feature type="transmembrane region" description="Helical" evidence="7">
    <location>
        <begin position="175"/>
        <end position="196"/>
    </location>
</feature>
<keyword evidence="3" id="KW-1003">Cell membrane</keyword>
<evidence type="ECO:0000256" key="4">
    <source>
        <dbReference type="ARBA" id="ARBA00022692"/>
    </source>
</evidence>
<feature type="transmembrane region" description="Helical" evidence="7">
    <location>
        <begin position="216"/>
        <end position="232"/>
    </location>
</feature>
<dbReference type="Proteomes" id="UP000181917">
    <property type="component" value="Unassembled WGS sequence"/>
</dbReference>
<dbReference type="EMBL" id="FNKH01000002">
    <property type="protein sequence ID" value="SDQ69702.1"/>
    <property type="molecule type" value="Genomic_DNA"/>
</dbReference>
<evidence type="ECO:0000256" key="2">
    <source>
        <dbReference type="ARBA" id="ARBA00007400"/>
    </source>
</evidence>
<protein>
    <submittedName>
        <fullName evidence="9">Surface polysaccharide O-acyltransferase, integral membrane enzyme</fullName>
    </submittedName>
</protein>
<dbReference type="AlphaFoldDB" id="A0A1H1CZR6"/>
<keyword evidence="5 7" id="KW-1133">Transmembrane helix</keyword>
<evidence type="ECO:0000256" key="3">
    <source>
        <dbReference type="ARBA" id="ARBA00022475"/>
    </source>
</evidence>
<feature type="transmembrane region" description="Helical" evidence="7">
    <location>
        <begin position="273"/>
        <end position="294"/>
    </location>
</feature>
<sequence length="372" mass="41411">MAEPVQPVGQPEFTEPAPAAPRIRARNYALDLLRIVSIVGVVAIHSFGELAGDDSARNQRDWIPAAVIDIAFIWVVPVFVIISGTLTLAPRAHTTGAGDFYRKRALRLVPALIFWHLIYIFVGNWLILGRELNPAETVADIFNTSVYPHLYFLWLILGLYLAAPPLARYLHSISLRTAGITTAVVLALILLLFIAQAASIEAELGWQYPWNMLTQWFPYLGYFMAGWVLAQVSISKRTAAMLGGAAVVLSIFNIWHWINQDSTPVLNITTPSSYIGLGVTLAALCIFTSVFHLLKDWRPAPRLARFILALSNAAFGVFLSHYLILTWLTFKVLGEDVQPTLATMTFKFTVASVGAFILSYTALRIPWLRRVF</sequence>
<keyword evidence="6 7" id="KW-0472">Membrane</keyword>
<dbReference type="OrthoDB" id="1072135at2"/>
<evidence type="ECO:0000256" key="6">
    <source>
        <dbReference type="ARBA" id="ARBA00023136"/>
    </source>
</evidence>
<keyword evidence="9" id="KW-0808">Transferase</keyword>
<keyword evidence="9" id="KW-0012">Acyltransferase</keyword>
<name>A0A1H1CZR6_9MICC</name>
<dbReference type="GO" id="GO:0009246">
    <property type="term" value="P:enterobacterial common antigen biosynthetic process"/>
    <property type="evidence" value="ECO:0007669"/>
    <property type="project" value="TreeGrafter"/>
</dbReference>
<comment type="subcellular location">
    <subcellularLocation>
        <location evidence="1">Cell membrane</location>
        <topology evidence="1">Multi-pass membrane protein</topology>
    </subcellularLocation>
</comment>
<dbReference type="PANTHER" id="PTHR40074">
    <property type="entry name" value="O-ACETYLTRANSFERASE WECH"/>
    <property type="match status" value="1"/>
</dbReference>
<feature type="domain" description="Acyltransferase 3" evidence="8">
    <location>
        <begin position="27"/>
        <end position="361"/>
    </location>
</feature>
<dbReference type="Pfam" id="PF01757">
    <property type="entry name" value="Acyl_transf_3"/>
    <property type="match status" value="1"/>
</dbReference>
<evidence type="ECO:0000313" key="9">
    <source>
        <dbReference type="EMBL" id="SDQ69702.1"/>
    </source>
</evidence>
<reference evidence="9 10" key="1">
    <citation type="submission" date="2016-10" db="EMBL/GenBank/DDBJ databases">
        <authorList>
            <person name="de Groot N.N."/>
        </authorList>
    </citation>
    <scope>NUCLEOTIDE SEQUENCE [LARGE SCALE GENOMIC DNA]</scope>
    <source>
        <strain evidence="9 10">DSM 20117</strain>
    </source>
</reference>
<proteinExistence type="inferred from homology"/>
<evidence type="ECO:0000256" key="5">
    <source>
        <dbReference type="ARBA" id="ARBA00022989"/>
    </source>
</evidence>
<evidence type="ECO:0000259" key="8">
    <source>
        <dbReference type="Pfam" id="PF01757"/>
    </source>
</evidence>
<evidence type="ECO:0000313" key="10">
    <source>
        <dbReference type="Proteomes" id="UP000181917"/>
    </source>
</evidence>
<evidence type="ECO:0000256" key="1">
    <source>
        <dbReference type="ARBA" id="ARBA00004651"/>
    </source>
</evidence>
<evidence type="ECO:0000256" key="7">
    <source>
        <dbReference type="SAM" id="Phobius"/>
    </source>
</evidence>
<accession>A0A1H1CZR6</accession>
<feature type="transmembrane region" description="Helical" evidence="7">
    <location>
        <begin position="108"/>
        <end position="126"/>
    </location>
</feature>
<feature type="transmembrane region" description="Helical" evidence="7">
    <location>
        <begin position="146"/>
        <end position="163"/>
    </location>
</feature>
<feature type="transmembrane region" description="Helical" evidence="7">
    <location>
        <begin position="62"/>
        <end position="88"/>
    </location>
</feature>
<feature type="transmembrane region" description="Helical" evidence="7">
    <location>
        <begin position="239"/>
        <end position="258"/>
    </location>
</feature>
<comment type="similarity">
    <text evidence="2">Belongs to the acyltransferase 3 family.</text>
</comment>
<feature type="transmembrane region" description="Helical" evidence="7">
    <location>
        <begin position="344"/>
        <end position="363"/>
    </location>
</feature>